<dbReference type="SUPFAM" id="SSF52507">
    <property type="entry name" value="Homo-oligomeric flavin-containing Cys decarboxylases, HFCD"/>
    <property type="match status" value="1"/>
</dbReference>
<comment type="catalytic activity">
    <reaction evidence="3 4">
        <text>(R)-4'-phosphopantothenate + L-cysteine + CTP = N-[(R)-4-phosphopantothenoyl]-L-cysteine + CMP + diphosphate + H(+)</text>
        <dbReference type="Rhea" id="RHEA:19397"/>
        <dbReference type="ChEBI" id="CHEBI:10986"/>
        <dbReference type="ChEBI" id="CHEBI:15378"/>
        <dbReference type="ChEBI" id="CHEBI:33019"/>
        <dbReference type="ChEBI" id="CHEBI:35235"/>
        <dbReference type="ChEBI" id="CHEBI:37563"/>
        <dbReference type="ChEBI" id="CHEBI:59458"/>
        <dbReference type="ChEBI" id="CHEBI:60377"/>
        <dbReference type="EC" id="6.3.2.5"/>
    </reaction>
</comment>
<dbReference type="GO" id="GO:0015941">
    <property type="term" value="P:pantothenate catabolic process"/>
    <property type="evidence" value="ECO:0007669"/>
    <property type="project" value="InterPro"/>
</dbReference>
<dbReference type="SUPFAM" id="SSF102645">
    <property type="entry name" value="CoaB-like"/>
    <property type="match status" value="1"/>
</dbReference>
<keyword evidence="3" id="KW-0511">Multifunctional enzyme</keyword>
<dbReference type="InterPro" id="IPR036551">
    <property type="entry name" value="Flavin_trans-like"/>
</dbReference>
<keyword evidence="2 3" id="KW-0456">Lyase</keyword>
<comment type="similarity">
    <text evidence="3 4">In the N-terminal section; belongs to the HFCD (homo-oligomeric flavin containing Cys decarboxylase) superfamily.</text>
</comment>
<feature type="binding site" evidence="3">
    <location>
        <begin position="301"/>
        <end position="304"/>
    </location>
    <ligand>
        <name>CTP</name>
        <dbReference type="ChEBI" id="CHEBI:37563"/>
    </ligand>
</feature>
<dbReference type="EC" id="6.3.2.5" evidence="3"/>
<feature type="domain" description="DNA/pantothenate metabolism flavoprotein C-terminal" evidence="6">
    <location>
        <begin position="182"/>
        <end position="387"/>
    </location>
</feature>
<dbReference type="PANTHER" id="PTHR14359">
    <property type="entry name" value="HOMO-OLIGOMERIC FLAVIN CONTAINING CYS DECARBOXYLASE FAMILY"/>
    <property type="match status" value="1"/>
</dbReference>
<dbReference type="Gene3D" id="3.40.50.10300">
    <property type="entry name" value="CoaB-like"/>
    <property type="match status" value="1"/>
</dbReference>
<comment type="pathway">
    <text evidence="3 4">Cofactor biosynthesis; coenzyme A biosynthesis; CoA from (R)-pantothenate: step 2/5.</text>
</comment>
<dbReference type="PANTHER" id="PTHR14359:SF6">
    <property type="entry name" value="PHOSPHOPANTOTHENOYLCYSTEINE DECARBOXYLASE"/>
    <property type="match status" value="1"/>
</dbReference>
<dbReference type="UniPathway" id="UPA00241">
    <property type="reaction ID" value="UER00353"/>
</dbReference>
<name>A0A840ML29_9PROT</name>
<keyword evidence="3 4" id="KW-0285">Flavoprotein</keyword>
<comment type="caution">
    <text evidence="7">The sequence shown here is derived from an EMBL/GenBank/DDBJ whole genome shotgun (WGS) entry which is preliminary data.</text>
</comment>
<evidence type="ECO:0000256" key="2">
    <source>
        <dbReference type="ARBA" id="ARBA00023239"/>
    </source>
</evidence>
<dbReference type="GO" id="GO:0010181">
    <property type="term" value="F:FMN binding"/>
    <property type="evidence" value="ECO:0007669"/>
    <property type="project" value="UniProtKB-UniRule"/>
</dbReference>
<dbReference type="Gene3D" id="3.40.50.1950">
    <property type="entry name" value="Flavin prenyltransferase-like"/>
    <property type="match status" value="1"/>
</dbReference>
<feature type="binding site" evidence="3">
    <location>
        <position position="275"/>
    </location>
    <ligand>
        <name>CTP</name>
        <dbReference type="ChEBI" id="CHEBI:37563"/>
    </ligand>
</feature>
<dbReference type="Proteomes" id="UP000575898">
    <property type="component" value="Unassembled WGS sequence"/>
</dbReference>
<keyword evidence="3 4" id="KW-0288">FMN</keyword>
<dbReference type="Pfam" id="PF02441">
    <property type="entry name" value="Flavoprotein"/>
    <property type="match status" value="1"/>
</dbReference>
<accession>A0A840ML29</accession>
<feature type="binding site" evidence="3">
    <location>
        <position position="319"/>
    </location>
    <ligand>
        <name>CTP</name>
        <dbReference type="ChEBI" id="CHEBI:37563"/>
    </ligand>
</feature>
<organism evidence="7 8">
    <name type="scientific">Chitinivorax tropicus</name>
    <dbReference type="NCBI Taxonomy" id="714531"/>
    <lineage>
        <taxon>Bacteria</taxon>
        <taxon>Pseudomonadati</taxon>
        <taxon>Pseudomonadota</taxon>
        <taxon>Betaproteobacteria</taxon>
        <taxon>Chitinivorax</taxon>
    </lineage>
</organism>
<dbReference type="InterPro" id="IPR005252">
    <property type="entry name" value="CoaBC"/>
</dbReference>
<dbReference type="GO" id="GO:0004632">
    <property type="term" value="F:phosphopantothenate--cysteine ligase activity"/>
    <property type="evidence" value="ECO:0007669"/>
    <property type="project" value="UniProtKB-UniRule"/>
</dbReference>
<evidence type="ECO:0000313" key="8">
    <source>
        <dbReference type="Proteomes" id="UP000575898"/>
    </source>
</evidence>
<dbReference type="InterPro" id="IPR035929">
    <property type="entry name" value="CoaB-like_sf"/>
</dbReference>
<keyword evidence="3" id="KW-0460">Magnesium</keyword>
<evidence type="ECO:0000256" key="1">
    <source>
        <dbReference type="ARBA" id="ARBA00022793"/>
    </source>
</evidence>
<comment type="function">
    <text evidence="4">Catalyzes two steps in the biosynthesis of coenzyme A. In the first step cysteine is conjugated to 4'-phosphopantothenate to form 4-phosphopantothenoylcysteine, in the latter compound is decarboxylated to form 4'-phosphopantotheine.</text>
</comment>
<comment type="caution">
    <text evidence="3">Lacks conserved residue(s) required for the propagation of feature annotation.</text>
</comment>
<keyword evidence="3" id="KW-0479">Metal-binding</keyword>
<feature type="binding site" evidence="3">
    <location>
        <position position="337"/>
    </location>
    <ligand>
        <name>CTP</name>
        <dbReference type="ChEBI" id="CHEBI:37563"/>
    </ligand>
</feature>
<feature type="binding site" evidence="3">
    <location>
        <position position="333"/>
    </location>
    <ligand>
        <name>CTP</name>
        <dbReference type="ChEBI" id="CHEBI:37563"/>
    </ligand>
</feature>
<dbReference type="GO" id="GO:0071513">
    <property type="term" value="C:phosphopantothenoylcysteine decarboxylase complex"/>
    <property type="evidence" value="ECO:0007669"/>
    <property type="project" value="TreeGrafter"/>
</dbReference>
<sequence length="393" mass="41607">MSRHLLLGITGGIAAYKSAELTRLFNKAGYTVQVAMSEAATHFVGPVTFQGLSGRPVFVDQWDARISNNMPHIDLSRAADAILIAPASADFIAKLANGLCDDLLSTLCAARDCPLLIAPAMNRQMWENPANQRNIALLQQDGVVILGPGNGDQACGEVGDGRMLEPEALFELTEGVFQPKSLAGKQVLITAGPTFEPIDAVRGITNISSGKMGYAVARAAVEAGARVTLISGPTALAAPLGCLRVDVNTAQQMLDAVLAHVGKADIFIGVAAVADYAVKNRSEHKIKKSDANLSIELTPNPDILATVASLPAAPFCVGFAAESQHVLQYADEKRRRKKVPLLVANLAQAAFGADDNEITLLDDAGHHPLPKASKQVLARELIQHIARMITPHA</sequence>
<dbReference type="InterPro" id="IPR003382">
    <property type="entry name" value="Flavoprotein"/>
</dbReference>
<dbReference type="NCBIfam" id="TIGR00521">
    <property type="entry name" value="coaBC_dfp"/>
    <property type="match status" value="1"/>
</dbReference>
<dbReference type="AlphaFoldDB" id="A0A840ML29"/>
<gene>
    <name evidence="3" type="primary">coaBC</name>
    <name evidence="7" type="ORF">HNQ59_002418</name>
</gene>
<evidence type="ECO:0000259" key="5">
    <source>
        <dbReference type="Pfam" id="PF02441"/>
    </source>
</evidence>
<protein>
    <recommendedName>
        <fullName evidence="3">Coenzyme A biosynthesis bifunctional protein CoaBC</fullName>
    </recommendedName>
    <alternativeName>
        <fullName evidence="3">DNA/pantothenate metabolism flavoprotein</fullName>
    </alternativeName>
    <alternativeName>
        <fullName evidence="3">Phosphopantothenoylcysteine synthetase/decarboxylase</fullName>
        <shortName evidence="3">PPCS-PPCDC</shortName>
    </alternativeName>
    <domain>
        <recommendedName>
            <fullName evidence="3">Phosphopantothenoylcysteine decarboxylase</fullName>
            <shortName evidence="3">PPC decarboxylase</shortName>
            <shortName evidence="3">PPC-DC</shortName>
            <ecNumber evidence="3">4.1.1.36</ecNumber>
        </recommendedName>
        <alternativeName>
            <fullName evidence="3">CoaC</fullName>
        </alternativeName>
    </domain>
    <domain>
        <recommendedName>
            <fullName evidence="3">Phosphopantothenate--cysteine ligase</fullName>
            <ecNumber evidence="3">6.3.2.5</ecNumber>
        </recommendedName>
        <alternativeName>
            <fullName evidence="3">CoaB</fullName>
        </alternativeName>
        <alternativeName>
            <fullName evidence="3">Phosphopantothenoylcysteine synthetase</fullName>
            <shortName evidence="3">PPC synthetase</shortName>
            <shortName evidence="3">PPC-S</shortName>
        </alternativeName>
    </domain>
</protein>
<keyword evidence="8" id="KW-1185">Reference proteome</keyword>
<evidence type="ECO:0000259" key="6">
    <source>
        <dbReference type="Pfam" id="PF04127"/>
    </source>
</evidence>
<dbReference type="GO" id="GO:0004633">
    <property type="term" value="F:phosphopantothenoylcysteine decarboxylase activity"/>
    <property type="evidence" value="ECO:0007669"/>
    <property type="project" value="UniProtKB-UniRule"/>
</dbReference>
<evidence type="ECO:0000256" key="4">
    <source>
        <dbReference type="RuleBase" id="RU364078"/>
    </source>
</evidence>
<comment type="catalytic activity">
    <reaction evidence="3 4">
        <text>N-[(R)-4-phosphopantothenoyl]-L-cysteine + H(+) = (R)-4'-phosphopantetheine + CO2</text>
        <dbReference type="Rhea" id="RHEA:16793"/>
        <dbReference type="ChEBI" id="CHEBI:15378"/>
        <dbReference type="ChEBI" id="CHEBI:16526"/>
        <dbReference type="ChEBI" id="CHEBI:59458"/>
        <dbReference type="ChEBI" id="CHEBI:61723"/>
        <dbReference type="EC" id="4.1.1.36"/>
    </reaction>
</comment>
<comment type="similarity">
    <text evidence="3 4">In the C-terminal section; belongs to the PPC synthetase family.</text>
</comment>
<dbReference type="EC" id="4.1.1.36" evidence="3"/>
<keyword evidence="1 3" id="KW-0210">Decarboxylase</keyword>
<comment type="cofactor">
    <cofactor evidence="3">
        <name>FMN</name>
        <dbReference type="ChEBI" id="CHEBI:58210"/>
    </cofactor>
    <text evidence="3">Binds 1 FMN per subunit.</text>
</comment>
<comment type="cofactor">
    <cofactor evidence="3">
        <name>Mg(2+)</name>
        <dbReference type="ChEBI" id="CHEBI:18420"/>
    </cofactor>
</comment>
<dbReference type="Pfam" id="PF04127">
    <property type="entry name" value="DFP"/>
    <property type="match status" value="1"/>
</dbReference>
<reference evidence="7 8" key="1">
    <citation type="submission" date="2020-08" db="EMBL/GenBank/DDBJ databases">
        <title>Genomic Encyclopedia of Type Strains, Phase IV (KMG-IV): sequencing the most valuable type-strain genomes for metagenomic binning, comparative biology and taxonomic classification.</title>
        <authorList>
            <person name="Goeker M."/>
        </authorList>
    </citation>
    <scope>NUCLEOTIDE SEQUENCE [LARGE SCALE GENOMIC DNA]</scope>
    <source>
        <strain evidence="7 8">DSM 27165</strain>
    </source>
</reference>
<proteinExistence type="inferred from homology"/>
<dbReference type="HAMAP" id="MF_02225">
    <property type="entry name" value="CoaBC"/>
    <property type="match status" value="1"/>
</dbReference>
<dbReference type="GO" id="GO:0046872">
    <property type="term" value="F:metal ion binding"/>
    <property type="evidence" value="ECO:0007669"/>
    <property type="project" value="UniProtKB-KW"/>
</dbReference>
<comment type="function">
    <text evidence="3">Catalyzes two sequential steps in the biosynthesis of coenzyme A. In the first step cysteine is conjugated to 4'-phosphopantothenate to form 4-phosphopantothenoylcysteine. In the second step the latter compound is decarboxylated to form 4'-phosphopantotheine.</text>
</comment>
<feature type="region of interest" description="Phosphopantothenoylcysteine decarboxylase" evidence="3">
    <location>
        <begin position="1"/>
        <end position="186"/>
    </location>
</feature>
<evidence type="ECO:0000256" key="3">
    <source>
        <dbReference type="HAMAP-Rule" id="MF_02225"/>
    </source>
</evidence>
<evidence type="ECO:0000313" key="7">
    <source>
        <dbReference type="EMBL" id="MBB5019120.1"/>
    </source>
</evidence>
<dbReference type="InterPro" id="IPR007085">
    <property type="entry name" value="DNA/pantothenate-metab_flavo_C"/>
</dbReference>
<dbReference type="EMBL" id="JACHHY010000014">
    <property type="protein sequence ID" value="MBB5019120.1"/>
    <property type="molecule type" value="Genomic_DNA"/>
</dbReference>
<comment type="pathway">
    <text evidence="3 4">Cofactor biosynthesis; coenzyme A biosynthesis; CoA from (R)-pantothenate: step 3/5.</text>
</comment>
<feature type="domain" description="Flavoprotein" evidence="5">
    <location>
        <begin position="4"/>
        <end position="171"/>
    </location>
</feature>
<feature type="active site" description="Proton donor" evidence="3">
    <location>
        <position position="155"/>
    </location>
</feature>
<keyword evidence="3 4" id="KW-0436">Ligase</keyword>
<dbReference type="RefSeq" id="WP_184039436.1">
    <property type="nucleotide sequence ID" value="NZ_JACHHY010000014.1"/>
</dbReference>
<feature type="binding site" evidence="3">
    <location>
        <position position="285"/>
    </location>
    <ligand>
        <name>CTP</name>
        <dbReference type="ChEBI" id="CHEBI:37563"/>
    </ligand>
</feature>
<feature type="region of interest" description="Phosphopantothenate--cysteine ligase" evidence="3">
    <location>
        <begin position="187"/>
        <end position="393"/>
    </location>
</feature>
<dbReference type="GO" id="GO:0015937">
    <property type="term" value="P:coenzyme A biosynthetic process"/>
    <property type="evidence" value="ECO:0007669"/>
    <property type="project" value="UniProtKB-UniRule"/>
</dbReference>